<feature type="transmembrane region" description="Helical" evidence="1">
    <location>
        <begin position="7"/>
        <end position="28"/>
    </location>
</feature>
<keyword evidence="1" id="KW-0472">Membrane</keyword>
<keyword evidence="1" id="KW-1133">Transmembrane helix</keyword>
<accession>A0A7C2K2Z5</accession>
<protein>
    <submittedName>
        <fullName evidence="2">Uncharacterized protein</fullName>
    </submittedName>
</protein>
<name>A0A7C2K2Z5_UNCW3</name>
<evidence type="ECO:0000256" key="1">
    <source>
        <dbReference type="SAM" id="Phobius"/>
    </source>
</evidence>
<dbReference type="Gene3D" id="3.30.450.20">
    <property type="entry name" value="PAS domain"/>
    <property type="match status" value="1"/>
</dbReference>
<dbReference type="InterPro" id="IPR029151">
    <property type="entry name" value="Sensor-like_sf"/>
</dbReference>
<evidence type="ECO:0000313" key="2">
    <source>
        <dbReference type="EMBL" id="HEN27180.1"/>
    </source>
</evidence>
<dbReference type="SUPFAM" id="SSF103190">
    <property type="entry name" value="Sensory domain-like"/>
    <property type="match status" value="1"/>
</dbReference>
<organism evidence="2">
    <name type="scientific">candidate division WOR-3 bacterium</name>
    <dbReference type="NCBI Taxonomy" id="2052148"/>
    <lineage>
        <taxon>Bacteria</taxon>
        <taxon>Bacteria division WOR-3</taxon>
    </lineage>
</organism>
<dbReference type="EMBL" id="DSOL01000016">
    <property type="protein sequence ID" value="HEN27180.1"/>
    <property type="molecule type" value="Genomic_DNA"/>
</dbReference>
<comment type="caution">
    <text evidence="2">The sequence shown here is derived from an EMBL/GenBank/DDBJ whole genome shotgun (WGS) entry which is preliminary data.</text>
</comment>
<reference evidence="2" key="1">
    <citation type="journal article" date="2020" name="mSystems">
        <title>Genome- and Community-Level Interaction Insights into Carbon Utilization and Element Cycling Functions of Hydrothermarchaeota in Hydrothermal Sediment.</title>
        <authorList>
            <person name="Zhou Z."/>
            <person name="Liu Y."/>
            <person name="Xu W."/>
            <person name="Pan J."/>
            <person name="Luo Z.H."/>
            <person name="Li M."/>
        </authorList>
    </citation>
    <scope>NUCLEOTIDE SEQUENCE [LARGE SCALE GENOMIC DNA]</scope>
    <source>
        <strain evidence="2">SpSt-34</strain>
    </source>
</reference>
<keyword evidence="1" id="KW-0812">Transmembrane</keyword>
<sequence>MSKKLGFCWYLVFLLIIVAAGMYLWGYMKVKQMEKAVKEKEIVMVERAQLMVNENAQNLLKATALPLVWAIRKEMIRGNFEQINEYMERLVQEKGFKTILLVDASLKILLSTDKRMQGQRFADYYPVEILQVNDISISTDSFNIRVVAPVTGLNSRLGTLVIEYQLEKIGL</sequence>
<proteinExistence type="predicted"/>
<dbReference type="AlphaFoldDB" id="A0A7C2K2Z5"/>
<gene>
    <name evidence="2" type="ORF">ENQ77_00615</name>
</gene>